<dbReference type="CDD" id="cd19481">
    <property type="entry name" value="RecA-like_protease"/>
    <property type="match status" value="1"/>
</dbReference>
<sequence>MAARLKNKTINNAAFLVKELNWLQQVIDLRLGLYFGNNPSLQSITDLVLPEVNAAGSAYEKFISENKLDMPERLLLILVLAPSLKPELLDGFYARNTTYDKRFTEFGGSFSGNGFVPTGQTVFFLLAGTKLEERLPCFNLFNADCSLIKSGAIMRSAGGPEHDTWMDTPLRITDDFISYFVSGTWQQPVFGDQFPAKLLTTGMEWADLILSAVTTEIIEEIRDWAEHSEKLSELQGFQKRVKPGYKALFYGPPGTGKTLTATLLGKVTGHDVYRIDLSMIVSRYIGETEKNLARVFERAQNKNWILFFDEADALFAKRTEVDSSNDRYANQEVAYLLQRIEDHPGIVILASNLKDNIDQAFLRRFQSLAYFPIPGPEERYRLWKNAFPEQLQPEKEIDLYTIAEKHQLTGGAIVNVVRYCCLKAVKNQMQQVPVKLIDAGIKREQQKEGIIF</sequence>
<dbReference type="Proteomes" id="UP001589828">
    <property type="component" value="Unassembled WGS sequence"/>
</dbReference>
<dbReference type="SMART" id="SM00382">
    <property type="entry name" value="AAA"/>
    <property type="match status" value="1"/>
</dbReference>
<protein>
    <submittedName>
        <fullName evidence="4">ATP-binding protein</fullName>
    </submittedName>
</protein>
<dbReference type="InterPro" id="IPR003959">
    <property type="entry name" value="ATPase_AAA_core"/>
</dbReference>
<feature type="domain" description="AAA+ ATPase" evidence="3">
    <location>
        <begin position="243"/>
        <end position="375"/>
    </location>
</feature>
<dbReference type="SUPFAM" id="SSF52540">
    <property type="entry name" value="P-loop containing nucleoside triphosphate hydrolases"/>
    <property type="match status" value="1"/>
</dbReference>
<dbReference type="RefSeq" id="WP_377025791.1">
    <property type="nucleotide sequence ID" value="NZ_JBHLTS010000077.1"/>
</dbReference>
<keyword evidence="2 4" id="KW-0067">ATP-binding</keyword>
<dbReference type="InterPro" id="IPR050168">
    <property type="entry name" value="AAA_ATPase_domain"/>
</dbReference>
<evidence type="ECO:0000313" key="5">
    <source>
        <dbReference type="Proteomes" id="UP001589828"/>
    </source>
</evidence>
<comment type="caution">
    <text evidence="4">The sequence shown here is derived from an EMBL/GenBank/DDBJ whole genome shotgun (WGS) entry which is preliminary data.</text>
</comment>
<keyword evidence="1" id="KW-0547">Nucleotide-binding</keyword>
<dbReference type="Gene3D" id="3.40.50.300">
    <property type="entry name" value="P-loop containing nucleotide triphosphate hydrolases"/>
    <property type="match status" value="1"/>
</dbReference>
<organism evidence="4 5">
    <name type="scientific">Mucilaginibacter angelicae</name>
    <dbReference type="NCBI Taxonomy" id="869718"/>
    <lineage>
        <taxon>Bacteria</taxon>
        <taxon>Pseudomonadati</taxon>
        <taxon>Bacteroidota</taxon>
        <taxon>Sphingobacteriia</taxon>
        <taxon>Sphingobacteriales</taxon>
        <taxon>Sphingobacteriaceae</taxon>
        <taxon>Mucilaginibacter</taxon>
    </lineage>
</organism>
<reference evidence="4 5" key="1">
    <citation type="submission" date="2024-09" db="EMBL/GenBank/DDBJ databases">
        <authorList>
            <person name="Sun Q."/>
            <person name="Mori K."/>
        </authorList>
    </citation>
    <scope>NUCLEOTIDE SEQUENCE [LARGE SCALE GENOMIC DNA]</scope>
    <source>
        <strain evidence="4 5">NCAIM B.02415</strain>
    </source>
</reference>
<dbReference type="Pfam" id="PF00004">
    <property type="entry name" value="AAA"/>
    <property type="match status" value="1"/>
</dbReference>
<keyword evidence="5" id="KW-1185">Reference proteome</keyword>
<dbReference type="PANTHER" id="PTHR23077:SF171">
    <property type="entry name" value="NUCLEAR VALOSIN-CONTAINING PROTEIN-LIKE"/>
    <property type="match status" value="1"/>
</dbReference>
<gene>
    <name evidence="4" type="ORF">ACFFGT_27880</name>
</gene>
<evidence type="ECO:0000256" key="1">
    <source>
        <dbReference type="ARBA" id="ARBA00022741"/>
    </source>
</evidence>
<evidence type="ECO:0000259" key="3">
    <source>
        <dbReference type="SMART" id="SM00382"/>
    </source>
</evidence>
<dbReference type="InterPro" id="IPR027417">
    <property type="entry name" value="P-loop_NTPase"/>
</dbReference>
<dbReference type="PANTHER" id="PTHR23077">
    <property type="entry name" value="AAA-FAMILY ATPASE"/>
    <property type="match status" value="1"/>
</dbReference>
<accession>A0ABV6LF15</accession>
<dbReference type="EMBL" id="JBHLTS010000077">
    <property type="protein sequence ID" value="MFC0518066.1"/>
    <property type="molecule type" value="Genomic_DNA"/>
</dbReference>
<dbReference type="InterPro" id="IPR003593">
    <property type="entry name" value="AAA+_ATPase"/>
</dbReference>
<dbReference type="GO" id="GO:0005524">
    <property type="term" value="F:ATP binding"/>
    <property type="evidence" value="ECO:0007669"/>
    <property type="project" value="UniProtKB-KW"/>
</dbReference>
<evidence type="ECO:0000256" key="2">
    <source>
        <dbReference type="ARBA" id="ARBA00022840"/>
    </source>
</evidence>
<name>A0ABV6LF15_9SPHI</name>
<proteinExistence type="predicted"/>
<evidence type="ECO:0000313" key="4">
    <source>
        <dbReference type="EMBL" id="MFC0518066.1"/>
    </source>
</evidence>